<dbReference type="AlphaFoldDB" id="A0A2S0URQ7"/>
<keyword evidence="2" id="KW-1185">Reference proteome</keyword>
<sequence>MLTYSEDDFLTLHEAASRLGVGVDLMLAWNMVVILECDGRERVPGWSVDPRIVKYLPTISQFFQGEALSYVLTTMRPLHDARDGRAALRDGHWPEVLAMVQDLRERFDAVMLRSGPLEANAFLTDPSISHVTLH</sequence>
<dbReference type="EMBL" id="CP028919">
    <property type="protein sequence ID" value="AWB50509.1"/>
    <property type="molecule type" value="Genomic_DNA"/>
</dbReference>
<evidence type="ECO:0000313" key="2">
    <source>
        <dbReference type="Proteomes" id="UP000244496"/>
    </source>
</evidence>
<keyword evidence="1" id="KW-0614">Plasmid</keyword>
<dbReference type="RefSeq" id="WP_108437318.1">
    <property type="nucleotide sequence ID" value="NZ_CP028919.1"/>
</dbReference>
<protein>
    <submittedName>
        <fullName evidence="1">Uncharacterized protein</fullName>
    </submittedName>
</protein>
<dbReference type="Proteomes" id="UP000244496">
    <property type="component" value="Plasmid unnamed1"/>
</dbReference>
<geneLocation type="plasmid" evidence="1">
    <name>unnamed1</name>
</geneLocation>
<name>A0A2S0URQ7_9RHOB</name>
<reference evidence="1 2" key="1">
    <citation type="submission" date="2018-04" db="EMBL/GenBank/DDBJ databases">
        <title>Genome sequencing of Gemmobacter.</title>
        <authorList>
            <person name="Yi H."/>
            <person name="Baek M.-G."/>
        </authorList>
    </citation>
    <scope>NUCLEOTIDE SEQUENCE [LARGE SCALE GENOMIC DNA]</scope>
    <source>
        <strain evidence="1 2">HYN0069</strain>
        <plasmid evidence="2">Plasmid unnamed1</plasmid>
    </source>
</reference>
<gene>
    <name evidence="1" type="ORF">HYN69_18005</name>
</gene>
<accession>A0A2S0URQ7</accession>
<proteinExistence type="predicted"/>
<organism evidence="1 2">
    <name type="scientific">Paragemmobacter aquarius</name>
    <dbReference type="NCBI Taxonomy" id="2169400"/>
    <lineage>
        <taxon>Bacteria</taxon>
        <taxon>Pseudomonadati</taxon>
        <taxon>Pseudomonadota</taxon>
        <taxon>Alphaproteobacteria</taxon>
        <taxon>Rhodobacterales</taxon>
        <taxon>Paracoccaceae</taxon>
        <taxon>Paragemmobacter</taxon>
    </lineage>
</organism>
<dbReference type="KEGG" id="geh:HYN69_18005"/>
<evidence type="ECO:0000313" key="1">
    <source>
        <dbReference type="EMBL" id="AWB50509.1"/>
    </source>
</evidence>